<accession>A0A1B0BYF9</accession>
<reference evidence="2" key="1">
    <citation type="submission" date="2015-01" db="EMBL/GenBank/DDBJ databases">
        <authorList>
            <person name="Aksoy S."/>
            <person name="Warren W."/>
            <person name="Wilson R.K."/>
        </authorList>
    </citation>
    <scope>NUCLEOTIDE SEQUENCE [LARGE SCALE GENOMIC DNA]</scope>
    <source>
        <strain evidence="2">IAEA</strain>
    </source>
</reference>
<dbReference type="VEuPathDB" id="VectorBase:GPPI044233"/>
<dbReference type="Proteomes" id="UP000092460">
    <property type="component" value="Unassembled WGS sequence"/>
</dbReference>
<organism evidence="1 2">
    <name type="scientific">Glossina palpalis gambiensis</name>
    <dbReference type="NCBI Taxonomy" id="67801"/>
    <lineage>
        <taxon>Eukaryota</taxon>
        <taxon>Metazoa</taxon>
        <taxon>Ecdysozoa</taxon>
        <taxon>Arthropoda</taxon>
        <taxon>Hexapoda</taxon>
        <taxon>Insecta</taxon>
        <taxon>Pterygota</taxon>
        <taxon>Neoptera</taxon>
        <taxon>Endopterygota</taxon>
        <taxon>Diptera</taxon>
        <taxon>Brachycera</taxon>
        <taxon>Muscomorpha</taxon>
        <taxon>Hippoboscoidea</taxon>
        <taxon>Glossinidae</taxon>
        <taxon>Glossina</taxon>
    </lineage>
</organism>
<evidence type="ECO:0000313" key="1">
    <source>
        <dbReference type="EnsemblMetazoa" id="GPPI044233-PA"/>
    </source>
</evidence>
<dbReference type="EMBL" id="JXJN01022629">
    <property type="status" value="NOT_ANNOTATED_CDS"/>
    <property type="molecule type" value="Genomic_DNA"/>
</dbReference>
<name>A0A1B0BYF9_9MUSC</name>
<dbReference type="EnsemblMetazoa" id="GPPI044233-RA">
    <property type="protein sequence ID" value="GPPI044233-PA"/>
    <property type="gene ID" value="GPPI044233"/>
</dbReference>
<dbReference type="AlphaFoldDB" id="A0A1B0BYF9"/>
<reference evidence="1" key="2">
    <citation type="submission" date="2020-05" db="UniProtKB">
        <authorList>
            <consortium name="EnsemblMetazoa"/>
        </authorList>
    </citation>
    <scope>IDENTIFICATION</scope>
    <source>
        <strain evidence="1">IAEA</strain>
    </source>
</reference>
<proteinExistence type="predicted"/>
<protein>
    <submittedName>
        <fullName evidence="1">Uncharacterized protein</fullName>
    </submittedName>
</protein>
<dbReference type="EMBL" id="JXJN01022628">
    <property type="status" value="NOT_ANNOTATED_CDS"/>
    <property type="molecule type" value="Genomic_DNA"/>
</dbReference>
<evidence type="ECO:0000313" key="2">
    <source>
        <dbReference type="Proteomes" id="UP000092460"/>
    </source>
</evidence>
<sequence>MRSTKRSKELFIHLYSFIDLNFIRLRSIGCSVNLMLIAFSICPNSSRSRGKRNIEIAIPLRPARAVRPTRCIYSLGVRGKLFSIMARLSSKSPLSIRSASSTTRNFKLSKENVSQPVKWSAKRPGMATTIWGRCINF</sequence>
<keyword evidence="2" id="KW-1185">Reference proteome</keyword>